<sequence>MATPVFSFYGLFRGLAKYLSGKHKYCQLNQKKSIESMCRRADIVICSTEEQKNHIRRYCDDVRIILDVKSEYHNYRMTLQPELKNNELNIAWEGVPHNIKSFTVIRDALSILSKQYQINLHLITALKYKKYMNKYVTKHTINEVKKYIDINNVYLYQWNELTVSHISSACDFAIIPIDSNDTMDNGKPEDKLFIFWLMGLPTVVSETPAHLRAMKGAGLSMACSSTNDWVSTIKDIVDNKTKRNQSAKKGFAYASRVNSEERTISLWDDLFEDIERFHIPRRRRRLEVNKQD</sequence>
<evidence type="ECO:0000313" key="1">
    <source>
        <dbReference type="EMBL" id="SVA93495.1"/>
    </source>
</evidence>
<dbReference type="Gene3D" id="3.40.50.2000">
    <property type="entry name" value="Glycogen Phosphorylase B"/>
    <property type="match status" value="1"/>
</dbReference>
<gene>
    <name evidence="1" type="ORF">METZ01_LOCUS146349</name>
</gene>
<evidence type="ECO:0008006" key="2">
    <source>
        <dbReference type="Google" id="ProtNLM"/>
    </source>
</evidence>
<protein>
    <recommendedName>
        <fullName evidence="2">Glycosyl transferase family 1 domain-containing protein</fullName>
    </recommendedName>
</protein>
<organism evidence="1">
    <name type="scientific">marine metagenome</name>
    <dbReference type="NCBI Taxonomy" id="408172"/>
    <lineage>
        <taxon>unclassified sequences</taxon>
        <taxon>metagenomes</taxon>
        <taxon>ecological metagenomes</taxon>
    </lineage>
</organism>
<dbReference type="SUPFAM" id="SSF53756">
    <property type="entry name" value="UDP-Glycosyltransferase/glycogen phosphorylase"/>
    <property type="match status" value="1"/>
</dbReference>
<dbReference type="AlphaFoldDB" id="A0A381ZW26"/>
<proteinExistence type="predicted"/>
<dbReference type="EMBL" id="UINC01022905">
    <property type="protein sequence ID" value="SVA93495.1"/>
    <property type="molecule type" value="Genomic_DNA"/>
</dbReference>
<accession>A0A381ZW26</accession>
<reference evidence="1" key="1">
    <citation type="submission" date="2018-05" db="EMBL/GenBank/DDBJ databases">
        <authorList>
            <person name="Lanie J.A."/>
            <person name="Ng W.-L."/>
            <person name="Kazmierczak K.M."/>
            <person name="Andrzejewski T.M."/>
            <person name="Davidsen T.M."/>
            <person name="Wayne K.J."/>
            <person name="Tettelin H."/>
            <person name="Glass J.I."/>
            <person name="Rusch D."/>
            <person name="Podicherti R."/>
            <person name="Tsui H.-C.T."/>
            <person name="Winkler M.E."/>
        </authorList>
    </citation>
    <scope>NUCLEOTIDE SEQUENCE</scope>
</reference>
<name>A0A381ZW26_9ZZZZ</name>